<dbReference type="EMBL" id="JO844208">
    <property type="protein sequence ID" value="AEO35825.1"/>
    <property type="molecule type" value="mRNA"/>
</dbReference>
<organism evidence="8">
    <name type="scientific">Amblyomma maculatum</name>
    <name type="common">Gulf Coast tick</name>
    <dbReference type="NCBI Taxonomy" id="34609"/>
    <lineage>
        <taxon>Eukaryota</taxon>
        <taxon>Metazoa</taxon>
        <taxon>Ecdysozoa</taxon>
        <taxon>Arthropoda</taxon>
        <taxon>Chelicerata</taxon>
        <taxon>Arachnida</taxon>
        <taxon>Acari</taxon>
        <taxon>Parasitiformes</taxon>
        <taxon>Ixodida</taxon>
        <taxon>Ixodoidea</taxon>
        <taxon>Ixodidae</taxon>
        <taxon>Amblyomminae</taxon>
        <taxon>Amblyomma</taxon>
    </lineage>
</organism>
<keyword evidence="4" id="KW-0833">Ubl conjugation pathway</keyword>
<evidence type="ECO:0000313" key="8">
    <source>
        <dbReference type="EMBL" id="AEO35825.1"/>
    </source>
</evidence>
<evidence type="ECO:0000256" key="1">
    <source>
        <dbReference type="ARBA" id="ARBA00005696"/>
    </source>
</evidence>
<evidence type="ECO:0000256" key="4">
    <source>
        <dbReference type="ARBA" id="ARBA00022786"/>
    </source>
</evidence>
<keyword evidence="5" id="KW-0072">Autophagy</keyword>
<evidence type="ECO:0000256" key="3">
    <source>
        <dbReference type="ARBA" id="ARBA00022679"/>
    </source>
</evidence>
<accession>G3MQQ7</accession>
<keyword evidence="7" id="KW-0812">Transmembrane</keyword>
<evidence type="ECO:0000256" key="2">
    <source>
        <dbReference type="ARBA" id="ARBA00021099"/>
    </source>
</evidence>
<evidence type="ECO:0000256" key="5">
    <source>
        <dbReference type="ARBA" id="ARBA00023006"/>
    </source>
</evidence>
<keyword evidence="7" id="KW-0472">Membrane</keyword>
<dbReference type="Pfam" id="PF03987">
    <property type="entry name" value="Autophagy_act_C"/>
    <property type="match status" value="1"/>
</dbReference>
<dbReference type="GO" id="GO:0061651">
    <property type="term" value="F:Atg12 conjugating enzyme activity"/>
    <property type="evidence" value="ECO:0007669"/>
    <property type="project" value="TreeGrafter"/>
</dbReference>
<dbReference type="GO" id="GO:0000045">
    <property type="term" value="P:autophagosome assembly"/>
    <property type="evidence" value="ECO:0007669"/>
    <property type="project" value="TreeGrafter"/>
</dbReference>
<sequence>MLEWDEFLLCCREIEAVSATLGDGWSFVVAKEGEPGFTYLEKKCSLLRKPSPGARWSDEDWLQETDPGCAEGHAEEVLQCVYHIVYSVSYGVPVMYFNVWRQDGSLLPLSEVWSLMPDCLQEQLRELRWTTVTQQEHPIHGVPYFQLHPCKTSDLMEQTRCRRTKHRNYLVTWLSTIAPVVGLVVPVEYSAIVTPPPS</sequence>
<proteinExistence type="evidence at transcript level"/>
<dbReference type="GO" id="GO:0000422">
    <property type="term" value="P:autophagy of mitochondrion"/>
    <property type="evidence" value="ECO:0007669"/>
    <property type="project" value="TreeGrafter"/>
</dbReference>
<dbReference type="GO" id="GO:0032446">
    <property type="term" value="P:protein modification by small protein conjugation"/>
    <property type="evidence" value="ECO:0007669"/>
    <property type="project" value="TreeGrafter"/>
</dbReference>
<keyword evidence="3" id="KW-0808">Transferase</keyword>
<name>G3MQQ7_AMBMU</name>
<dbReference type="AlphaFoldDB" id="G3MQQ7"/>
<dbReference type="GO" id="GO:0005829">
    <property type="term" value="C:cytosol"/>
    <property type="evidence" value="ECO:0007669"/>
    <property type="project" value="TreeGrafter"/>
</dbReference>
<dbReference type="InterPro" id="IPR007135">
    <property type="entry name" value="Atg3/Atg10"/>
</dbReference>
<dbReference type="PANTHER" id="PTHR14957">
    <property type="entry name" value="UBIQUITIN-LIKE-CONJUGATING ENZYME ATG10"/>
    <property type="match status" value="1"/>
</dbReference>
<feature type="transmembrane region" description="Helical" evidence="7">
    <location>
        <begin position="170"/>
        <end position="192"/>
    </location>
</feature>
<comment type="similarity">
    <text evidence="1">Belongs to the ATG10 family.</text>
</comment>
<reference evidence="8" key="1">
    <citation type="journal article" date="2011" name="PLoS ONE">
        <title>A deep insight into the sialotranscriptome of the gulf coast tick, Amblyomma maculatum.</title>
        <authorList>
            <person name="Karim S."/>
            <person name="Singh P."/>
            <person name="Ribeiro J.M."/>
        </authorList>
    </citation>
    <scope>NUCLEOTIDE SEQUENCE</scope>
    <source>
        <tissue evidence="8">Salivary gland</tissue>
    </source>
</reference>
<evidence type="ECO:0000256" key="7">
    <source>
        <dbReference type="SAM" id="Phobius"/>
    </source>
</evidence>
<protein>
    <recommendedName>
        <fullName evidence="2">Ubiquitin-like-conjugating enzyme ATG10</fullName>
    </recommendedName>
    <alternativeName>
        <fullName evidence="6">Autophagy-related protein 10</fullName>
    </alternativeName>
</protein>
<keyword evidence="7" id="KW-1133">Transmembrane helix</keyword>
<dbReference type="Gene3D" id="3.30.1460.50">
    <property type="match status" value="1"/>
</dbReference>
<dbReference type="PANTHER" id="PTHR14957:SF1">
    <property type="entry name" value="UBIQUITIN-LIKE-CONJUGATING ENZYME ATG10"/>
    <property type="match status" value="1"/>
</dbReference>
<evidence type="ECO:0000256" key="6">
    <source>
        <dbReference type="ARBA" id="ARBA00029833"/>
    </source>
</evidence>